<dbReference type="PANTHER" id="PTHR12835">
    <property type="entry name" value="BIOTIN PROTEIN LIGASE"/>
    <property type="match status" value="1"/>
</dbReference>
<name>A0A1N6VAG7_9SPIO</name>
<accession>A0A1N6VAG7</accession>
<evidence type="ECO:0000313" key="3">
    <source>
        <dbReference type="EMBL" id="SIQ74719.1"/>
    </source>
</evidence>
<dbReference type="Gene3D" id="3.30.930.10">
    <property type="entry name" value="Bira Bifunctional Protein, Domain 2"/>
    <property type="match status" value="1"/>
</dbReference>
<dbReference type="RefSeq" id="WP_076489342.1">
    <property type="nucleotide sequence ID" value="NZ_FTMS01000014.1"/>
</dbReference>
<feature type="domain" description="BPL/LPL catalytic" evidence="2">
    <location>
        <begin position="1"/>
        <end position="186"/>
    </location>
</feature>
<protein>
    <submittedName>
        <fullName evidence="3">BirA family transcriptional regulator, biotin operon repressor / biotin-[acetyl-CoA-carboxylase] ligase</fullName>
    </submittedName>
</protein>
<dbReference type="CDD" id="cd16442">
    <property type="entry name" value="BPL"/>
    <property type="match status" value="1"/>
</dbReference>
<dbReference type="OrthoDB" id="9807064at2"/>
<dbReference type="GO" id="GO:0004077">
    <property type="term" value="F:biotin--[biotin carboxyl-carrier protein] ligase activity"/>
    <property type="evidence" value="ECO:0007669"/>
    <property type="project" value="InterPro"/>
</dbReference>
<dbReference type="InterPro" id="IPR004408">
    <property type="entry name" value="Biotin_CoA_COase_ligase"/>
</dbReference>
<dbReference type="EMBL" id="FTMS01000014">
    <property type="protein sequence ID" value="SIQ74719.1"/>
    <property type="molecule type" value="Genomic_DNA"/>
</dbReference>
<sequence length="248" mass="27153">MSLQTLREYYYGEVDSTMTRAREIGAELPPGIGGFWVRAGHQTAGRGRRGKRWEDCSGSALMVTLAVERGGPWDPGDPLPGTLALRAAAAVQESLGFFLSPSELSIKWPNDILARGRKICGILTEADRRWFLIGIGINIHGAPQVQAEPRATSLGEMVERSGCIWSGKALTEALFPRLRRHLAEHLGGERWFSVVEQALAWRDSLVVAGEHCGVLSGIDSDGALLLKIHEGPSRMVQKIYSGTVRLKR</sequence>
<keyword evidence="1 3" id="KW-0436">Ligase</keyword>
<dbReference type="PROSITE" id="PS51733">
    <property type="entry name" value="BPL_LPL_CATALYTIC"/>
    <property type="match status" value="1"/>
</dbReference>
<dbReference type="InterPro" id="IPR004143">
    <property type="entry name" value="BPL_LPL_catalytic"/>
</dbReference>
<dbReference type="NCBIfam" id="TIGR00121">
    <property type="entry name" value="birA_ligase"/>
    <property type="match status" value="1"/>
</dbReference>
<gene>
    <name evidence="3" type="ORF">SAMN05920897_11437</name>
</gene>
<keyword evidence="4" id="KW-1185">Reference proteome</keyword>
<dbReference type="InterPro" id="IPR045864">
    <property type="entry name" value="aa-tRNA-synth_II/BPL/LPL"/>
</dbReference>
<dbReference type="SUPFAM" id="SSF55681">
    <property type="entry name" value="Class II aaRS and biotin synthetases"/>
    <property type="match status" value="1"/>
</dbReference>
<dbReference type="PANTHER" id="PTHR12835:SF5">
    <property type="entry name" value="BIOTIN--PROTEIN LIGASE"/>
    <property type="match status" value="1"/>
</dbReference>
<reference evidence="3 4" key="1">
    <citation type="submission" date="2017-01" db="EMBL/GenBank/DDBJ databases">
        <authorList>
            <person name="Mah S.A."/>
            <person name="Swanson W.J."/>
            <person name="Moy G.W."/>
            <person name="Vacquier V.D."/>
        </authorList>
    </citation>
    <scope>NUCLEOTIDE SEQUENCE [LARGE SCALE GENOMIC DNA]</scope>
    <source>
        <strain evidence="3 4">ASpG1</strain>
    </source>
</reference>
<dbReference type="Pfam" id="PF03099">
    <property type="entry name" value="BPL_LplA_LipB"/>
    <property type="match status" value="1"/>
</dbReference>
<dbReference type="AlphaFoldDB" id="A0A1N6VAG7"/>
<evidence type="ECO:0000313" key="4">
    <source>
        <dbReference type="Proteomes" id="UP000186400"/>
    </source>
</evidence>
<dbReference type="STRING" id="159291.SAMN05920897_11437"/>
<evidence type="ECO:0000259" key="2">
    <source>
        <dbReference type="PROSITE" id="PS51733"/>
    </source>
</evidence>
<proteinExistence type="predicted"/>
<dbReference type="GO" id="GO:0005737">
    <property type="term" value="C:cytoplasm"/>
    <property type="evidence" value="ECO:0007669"/>
    <property type="project" value="TreeGrafter"/>
</dbReference>
<evidence type="ECO:0000256" key="1">
    <source>
        <dbReference type="ARBA" id="ARBA00022598"/>
    </source>
</evidence>
<organism evidence="3 4">
    <name type="scientific">Alkalispirochaeta americana</name>
    <dbReference type="NCBI Taxonomy" id="159291"/>
    <lineage>
        <taxon>Bacteria</taxon>
        <taxon>Pseudomonadati</taxon>
        <taxon>Spirochaetota</taxon>
        <taxon>Spirochaetia</taxon>
        <taxon>Spirochaetales</taxon>
        <taxon>Spirochaetaceae</taxon>
        <taxon>Alkalispirochaeta</taxon>
    </lineage>
</organism>
<dbReference type="Proteomes" id="UP000186400">
    <property type="component" value="Unassembled WGS sequence"/>
</dbReference>